<reference evidence="2 3" key="1">
    <citation type="submission" date="2014-09" db="EMBL/GenBank/DDBJ databases">
        <authorList>
            <person name="Grob C."/>
            <person name="Taubert M."/>
            <person name="Howat A.M."/>
            <person name="Burns O.J."/>
            <person name="Dixon J.L."/>
            <person name="Chen Y."/>
            <person name="Murrell J.C."/>
        </authorList>
    </citation>
    <scope>NUCLEOTIDE SEQUENCE [LARGE SCALE GENOMIC DNA]</scope>
    <source>
        <strain evidence="2">L4</strain>
    </source>
</reference>
<proteinExistence type="predicted"/>
<protein>
    <submittedName>
        <fullName evidence="2">Uncharacterized protein</fullName>
    </submittedName>
</protein>
<keyword evidence="1" id="KW-1133">Transmembrane helix</keyword>
<dbReference type="STRING" id="392484.LP43_2301"/>
<keyword evidence="1" id="KW-0812">Transmembrane</keyword>
<dbReference type="EMBL" id="JRQD01000006">
    <property type="protein sequence ID" value="KGM05986.1"/>
    <property type="molecule type" value="Genomic_DNA"/>
</dbReference>
<feature type="transmembrane region" description="Helical" evidence="1">
    <location>
        <begin position="17"/>
        <end position="36"/>
    </location>
</feature>
<keyword evidence="1" id="KW-0472">Membrane</keyword>
<accession>A0A0A0BDF5</accession>
<evidence type="ECO:0000256" key="1">
    <source>
        <dbReference type="SAM" id="Phobius"/>
    </source>
</evidence>
<evidence type="ECO:0000313" key="3">
    <source>
        <dbReference type="Proteomes" id="UP000029999"/>
    </source>
</evidence>
<gene>
    <name evidence="2" type="ORF">LP43_2301</name>
</gene>
<organism evidence="2 3">
    <name type="scientific">Methylophaga thiooxydans</name>
    <dbReference type="NCBI Taxonomy" id="392484"/>
    <lineage>
        <taxon>Bacteria</taxon>
        <taxon>Pseudomonadati</taxon>
        <taxon>Pseudomonadota</taxon>
        <taxon>Gammaproteobacteria</taxon>
        <taxon>Thiotrichales</taxon>
        <taxon>Piscirickettsiaceae</taxon>
        <taxon>Methylophaga</taxon>
    </lineage>
</organism>
<comment type="caution">
    <text evidence="2">The sequence shown here is derived from an EMBL/GenBank/DDBJ whole genome shotgun (WGS) entry which is preliminary data.</text>
</comment>
<dbReference type="Proteomes" id="UP000029999">
    <property type="component" value="Unassembled WGS sequence"/>
</dbReference>
<sequence length="37" mass="4207">MGYLIDLMYLLKELVKLVFMVMISPLGIMAGFLAAWD</sequence>
<name>A0A0A0BDF5_9GAMM</name>
<dbReference type="AlphaFoldDB" id="A0A0A0BDF5"/>
<evidence type="ECO:0000313" key="2">
    <source>
        <dbReference type="EMBL" id="KGM05986.1"/>
    </source>
</evidence>